<dbReference type="InterPro" id="IPR036914">
    <property type="entry name" value="MGS-like_dom_sf"/>
</dbReference>
<dbReference type="SMART" id="SM00851">
    <property type="entry name" value="MGS"/>
    <property type="match status" value="1"/>
</dbReference>
<dbReference type="InterPro" id="IPR016193">
    <property type="entry name" value="Cytidine_deaminase-like"/>
</dbReference>
<comment type="domain">
    <text evidence="8">The IMP cyclohydrolase activity resides in the N-terminal region.</text>
</comment>
<evidence type="ECO:0000256" key="2">
    <source>
        <dbReference type="ARBA" id="ARBA00004954"/>
    </source>
</evidence>
<dbReference type="Gene3D" id="3.40.50.1380">
    <property type="entry name" value="Methylglyoxal synthase-like domain"/>
    <property type="match status" value="1"/>
</dbReference>
<evidence type="ECO:0000256" key="3">
    <source>
        <dbReference type="ARBA" id="ARBA00007667"/>
    </source>
</evidence>
<comment type="pathway">
    <text evidence="1 8">Purine metabolism; IMP biosynthesis via de novo pathway; IMP from 5-formamido-1-(5-phospho-D-ribosyl)imidazole-4-carboxamide: step 1/1.</text>
</comment>
<dbReference type="PANTHER" id="PTHR11692">
    <property type="entry name" value="BIFUNCTIONAL PURINE BIOSYNTHESIS PROTEIN PURH"/>
    <property type="match status" value="1"/>
</dbReference>
<evidence type="ECO:0000313" key="11">
    <source>
        <dbReference type="Proteomes" id="UP000016649"/>
    </source>
</evidence>
<dbReference type="PIRSF" id="PIRSF000414">
    <property type="entry name" value="AICARFT_IMPCHas"/>
    <property type="match status" value="1"/>
</dbReference>
<feature type="domain" description="MGS-like" evidence="9">
    <location>
        <begin position="1"/>
        <end position="145"/>
    </location>
</feature>
<comment type="catalytic activity">
    <reaction evidence="8">
        <text>IMP + H2O = 5-formamido-1-(5-phospho-D-ribosyl)imidazole-4-carboxamide</text>
        <dbReference type="Rhea" id="RHEA:18445"/>
        <dbReference type="ChEBI" id="CHEBI:15377"/>
        <dbReference type="ChEBI" id="CHEBI:58053"/>
        <dbReference type="ChEBI" id="CHEBI:58467"/>
        <dbReference type="EC" id="3.5.4.10"/>
    </reaction>
</comment>
<keyword evidence="7 8" id="KW-0511">Multifunctional enzyme</keyword>
<evidence type="ECO:0000256" key="4">
    <source>
        <dbReference type="ARBA" id="ARBA00022679"/>
    </source>
</evidence>
<comment type="similarity">
    <text evidence="3 8">Belongs to the PurH family.</text>
</comment>
<evidence type="ECO:0000256" key="5">
    <source>
        <dbReference type="ARBA" id="ARBA00022755"/>
    </source>
</evidence>
<dbReference type="Pfam" id="PF02142">
    <property type="entry name" value="MGS"/>
    <property type="match status" value="1"/>
</dbReference>
<dbReference type="RefSeq" id="WP_021686866.1">
    <property type="nucleotide sequence ID" value="NZ_KI260561.1"/>
</dbReference>
<keyword evidence="11" id="KW-1185">Reference proteome</keyword>
<dbReference type="SUPFAM" id="SSF53927">
    <property type="entry name" value="Cytidine deaminase-like"/>
    <property type="match status" value="1"/>
</dbReference>
<dbReference type="Proteomes" id="UP000016649">
    <property type="component" value="Unassembled WGS sequence"/>
</dbReference>
<evidence type="ECO:0000313" key="10">
    <source>
        <dbReference type="EMBL" id="ERJ94110.1"/>
    </source>
</evidence>
<dbReference type="HAMAP" id="MF_00139">
    <property type="entry name" value="PurH"/>
    <property type="match status" value="1"/>
</dbReference>
<comment type="catalytic activity">
    <reaction evidence="8">
        <text>(6R)-10-formyltetrahydrofolate + 5-amino-1-(5-phospho-beta-D-ribosyl)imidazole-4-carboxamide = 5-formamido-1-(5-phospho-D-ribosyl)imidazole-4-carboxamide + (6S)-5,6,7,8-tetrahydrofolate</text>
        <dbReference type="Rhea" id="RHEA:22192"/>
        <dbReference type="ChEBI" id="CHEBI:57453"/>
        <dbReference type="ChEBI" id="CHEBI:58467"/>
        <dbReference type="ChEBI" id="CHEBI:58475"/>
        <dbReference type="ChEBI" id="CHEBI:195366"/>
        <dbReference type="EC" id="2.1.2.3"/>
    </reaction>
</comment>
<dbReference type="InterPro" id="IPR024051">
    <property type="entry name" value="AICAR_Tfase_dup_dom_sf"/>
</dbReference>
<dbReference type="Gene3D" id="3.40.140.20">
    <property type="match status" value="2"/>
</dbReference>
<dbReference type="SMART" id="SM00798">
    <property type="entry name" value="AICARFT_IMPCHas"/>
    <property type="match status" value="1"/>
</dbReference>
<dbReference type="SUPFAM" id="SSF52335">
    <property type="entry name" value="Methylglyoxal synthase-like"/>
    <property type="match status" value="1"/>
</dbReference>
<dbReference type="EMBL" id="AWVH01000006">
    <property type="protein sequence ID" value="ERJ94110.1"/>
    <property type="molecule type" value="Genomic_DNA"/>
</dbReference>
<organism evidence="10 11">
    <name type="scientific">Treponema lecithinolyticum ATCC 700332</name>
    <dbReference type="NCBI Taxonomy" id="1321815"/>
    <lineage>
        <taxon>Bacteria</taxon>
        <taxon>Pseudomonadati</taxon>
        <taxon>Spirochaetota</taxon>
        <taxon>Spirochaetia</taxon>
        <taxon>Spirochaetales</taxon>
        <taxon>Treponemataceae</taxon>
        <taxon>Treponema</taxon>
    </lineage>
</organism>
<dbReference type="Pfam" id="PF01808">
    <property type="entry name" value="AICARFT_IMPCHas"/>
    <property type="match status" value="1"/>
</dbReference>
<evidence type="ECO:0000256" key="7">
    <source>
        <dbReference type="ARBA" id="ARBA00023268"/>
    </source>
</evidence>
<dbReference type="EC" id="3.5.4.10" evidence="8"/>
<reference evidence="10 11" key="1">
    <citation type="submission" date="2013-08" db="EMBL/GenBank/DDBJ databases">
        <authorList>
            <person name="Weinstock G."/>
            <person name="Sodergren E."/>
            <person name="Wylie T."/>
            <person name="Fulton L."/>
            <person name="Fulton R."/>
            <person name="Fronick C."/>
            <person name="O'Laughlin M."/>
            <person name="Godfrey J."/>
            <person name="Miner T."/>
            <person name="Herter B."/>
            <person name="Appelbaum E."/>
            <person name="Cordes M."/>
            <person name="Lek S."/>
            <person name="Wollam A."/>
            <person name="Pepin K.H."/>
            <person name="Palsikar V.B."/>
            <person name="Mitreva M."/>
            <person name="Wilson R.K."/>
        </authorList>
    </citation>
    <scope>NUCLEOTIDE SEQUENCE [LARGE SCALE GENOMIC DNA]</scope>
    <source>
        <strain evidence="10 11">ATCC 700332</strain>
    </source>
</reference>
<evidence type="ECO:0000256" key="6">
    <source>
        <dbReference type="ARBA" id="ARBA00022801"/>
    </source>
</evidence>
<comment type="caution">
    <text evidence="10">The sequence shown here is derived from an EMBL/GenBank/DDBJ whole genome shotgun (WGS) entry which is preliminary data.</text>
</comment>
<keyword evidence="6 8" id="KW-0378">Hydrolase</keyword>
<proteinExistence type="inferred from homology"/>
<dbReference type="InterPro" id="IPR002695">
    <property type="entry name" value="PurH-like"/>
</dbReference>
<name>A0ABN0P0X1_TRELE</name>
<keyword evidence="5 8" id="KW-0658">Purine biosynthesis</keyword>
<keyword evidence="4 8" id="KW-0808">Transferase</keyword>
<dbReference type="PANTHER" id="PTHR11692:SF0">
    <property type="entry name" value="BIFUNCTIONAL PURINE BIOSYNTHESIS PROTEIN ATIC"/>
    <property type="match status" value="1"/>
</dbReference>
<evidence type="ECO:0000256" key="1">
    <source>
        <dbReference type="ARBA" id="ARBA00004844"/>
    </source>
</evidence>
<accession>A0ABN0P0X1</accession>
<dbReference type="InterPro" id="IPR011607">
    <property type="entry name" value="MGS-like_dom"/>
</dbReference>
<evidence type="ECO:0000256" key="8">
    <source>
        <dbReference type="HAMAP-Rule" id="MF_00139"/>
    </source>
</evidence>
<protein>
    <recommendedName>
        <fullName evidence="8">Bifunctional purine biosynthesis protein PurH</fullName>
    </recommendedName>
    <domain>
        <recommendedName>
            <fullName evidence="8">Phosphoribosylaminoimidazolecarboxamide formyltransferase</fullName>
            <ecNumber evidence="8">2.1.2.3</ecNumber>
        </recommendedName>
        <alternativeName>
            <fullName evidence="8">AICAR transformylase</fullName>
        </alternativeName>
    </domain>
    <domain>
        <recommendedName>
            <fullName evidence="8">IMP cyclohydrolase</fullName>
            <ecNumber evidence="8">3.5.4.10</ecNumber>
        </recommendedName>
        <alternativeName>
            <fullName evidence="8">ATIC</fullName>
        </alternativeName>
        <alternativeName>
            <fullName evidence="8">IMP synthase</fullName>
        </alternativeName>
        <alternativeName>
            <fullName evidence="8">Inosinicase</fullName>
        </alternativeName>
    </domain>
</protein>
<evidence type="ECO:0000259" key="9">
    <source>
        <dbReference type="PROSITE" id="PS51855"/>
    </source>
</evidence>
<comment type="pathway">
    <text evidence="2 8">Purine metabolism; IMP biosynthesis via de novo pathway; 5-formamido-1-(5-phospho-D-ribosyl)imidazole-4-carboxamide from 5-amino-1-(5-phospho-D-ribosyl)imidazole-4-carboxamide (10-formyl THF route): step 1/1.</text>
</comment>
<dbReference type="NCBIfam" id="NF002049">
    <property type="entry name" value="PRK00881.1"/>
    <property type="match status" value="1"/>
</dbReference>
<dbReference type="CDD" id="cd01421">
    <property type="entry name" value="IMPCH"/>
    <property type="match status" value="1"/>
</dbReference>
<gene>
    <name evidence="8" type="primary">purH</name>
    <name evidence="10" type="ORF">HMPREF9193_00465</name>
</gene>
<sequence length="509" mass="57118">MKKRALISVYNKERIVPFAQELERLDWQIISTGGTYSRLKAEGIQVLEVSEVTGFAEILDGRVKTLHPHIHAGILYKRDNTQHAESIKKLNLFSIDMVVNNLYPFETVLNDKKNTHDILIENIDIGGPSMIRAAAKNYNDVCIVTDPDDYDEIINRLKTDTLDKNFRLSLARKAFNYTAYYDALIADYFNDLANIPFPDTLTLSYRKKQDLRYGENPHQKAAFYERVYVKENEKAVFTQLHGKELSYNNLGDIYSAVKMIKEFEEPAAIGIKHGNPSGIGTGNTIDEAFDKAYNCDPVSIFGGIIILNGIATKYIAEKINGFFLEVIIAKAFDTDALSILRSKKNIRIIEIKNLQKLSLPARVSKEVLNGLLYQDYDAALFLDDLKFVTQKKPDDEQLKNLIFAFKACKCVSSNGIVLTKNGGTVGIGQGEVRRSWAAEQAIARAGKNCTGAVMASDGFFFEDTVELLHQNNITAVIQPGGSVKDENVIRLCDTYGIAMVFASVRHFRH</sequence>
<dbReference type="PROSITE" id="PS51855">
    <property type="entry name" value="MGS"/>
    <property type="match status" value="1"/>
</dbReference>
<dbReference type="EC" id="2.1.2.3" evidence="8"/>
<dbReference type="NCBIfam" id="TIGR00355">
    <property type="entry name" value="purH"/>
    <property type="match status" value="1"/>
</dbReference>